<sequence>MFRPLRIQSRSASLRLLTTNRKFSTTRLNHLLERKLVSTTGPAERITPFDETTTTVQIREHEEGADDVFTCDEEPHFLKPELGFGFYP</sequence>
<keyword evidence="2" id="KW-1185">Reference proteome</keyword>
<evidence type="ECO:0000313" key="1">
    <source>
        <dbReference type="EMBL" id="KAH7906663.1"/>
    </source>
</evidence>
<reference evidence="1" key="1">
    <citation type="journal article" date="2021" name="New Phytol.">
        <title>Evolutionary innovations through gain and loss of genes in the ectomycorrhizal Boletales.</title>
        <authorList>
            <person name="Wu G."/>
            <person name="Miyauchi S."/>
            <person name="Morin E."/>
            <person name="Kuo A."/>
            <person name="Drula E."/>
            <person name="Varga T."/>
            <person name="Kohler A."/>
            <person name="Feng B."/>
            <person name="Cao Y."/>
            <person name="Lipzen A."/>
            <person name="Daum C."/>
            <person name="Hundley H."/>
            <person name="Pangilinan J."/>
            <person name="Johnson J."/>
            <person name="Barry K."/>
            <person name="LaButti K."/>
            <person name="Ng V."/>
            <person name="Ahrendt S."/>
            <person name="Min B."/>
            <person name="Choi I.G."/>
            <person name="Park H."/>
            <person name="Plett J.M."/>
            <person name="Magnuson J."/>
            <person name="Spatafora J.W."/>
            <person name="Nagy L.G."/>
            <person name="Henrissat B."/>
            <person name="Grigoriev I.V."/>
            <person name="Yang Z.L."/>
            <person name="Xu J."/>
            <person name="Martin F.M."/>
        </authorList>
    </citation>
    <scope>NUCLEOTIDE SEQUENCE</scope>
    <source>
        <strain evidence="1">ATCC 28755</strain>
    </source>
</reference>
<proteinExistence type="predicted"/>
<feature type="non-terminal residue" evidence="1">
    <location>
        <position position="88"/>
    </location>
</feature>
<gene>
    <name evidence="1" type="ORF">BJ138DRAFT_1162088</name>
</gene>
<accession>A0ACB8A0Y4</accession>
<comment type="caution">
    <text evidence="1">The sequence shown here is derived from an EMBL/GenBank/DDBJ whole genome shotgun (WGS) entry which is preliminary data.</text>
</comment>
<dbReference type="Proteomes" id="UP000790377">
    <property type="component" value="Unassembled WGS sequence"/>
</dbReference>
<protein>
    <submittedName>
        <fullName evidence="1">Uncharacterized protein</fullName>
    </submittedName>
</protein>
<dbReference type="EMBL" id="MU267990">
    <property type="protein sequence ID" value="KAH7906663.1"/>
    <property type="molecule type" value="Genomic_DNA"/>
</dbReference>
<organism evidence="1 2">
    <name type="scientific">Hygrophoropsis aurantiaca</name>
    <dbReference type="NCBI Taxonomy" id="72124"/>
    <lineage>
        <taxon>Eukaryota</taxon>
        <taxon>Fungi</taxon>
        <taxon>Dikarya</taxon>
        <taxon>Basidiomycota</taxon>
        <taxon>Agaricomycotina</taxon>
        <taxon>Agaricomycetes</taxon>
        <taxon>Agaricomycetidae</taxon>
        <taxon>Boletales</taxon>
        <taxon>Coniophorineae</taxon>
        <taxon>Hygrophoropsidaceae</taxon>
        <taxon>Hygrophoropsis</taxon>
    </lineage>
</organism>
<name>A0ACB8A0Y4_9AGAM</name>
<evidence type="ECO:0000313" key="2">
    <source>
        <dbReference type="Proteomes" id="UP000790377"/>
    </source>
</evidence>